<reference evidence="2 3" key="1">
    <citation type="submission" date="2021-06" db="EMBL/GenBank/DDBJ databases">
        <authorList>
            <person name="Palmer J.M."/>
        </authorList>
    </citation>
    <scope>NUCLEOTIDE SEQUENCE [LARGE SCALE GENOMIC DNA]</scope>
    <source>
        <strain evidence="3">if_2019</strain>
        <tissue evidence="2">Muscle</tissue>
    </source>
</reference>
<sequence>MCSNPACVLRSSPLLPASAGLTAGGPEPWPLVATGCMGLLIKLLLHGGDDRLDQQPQSTAELREAKADEIRSQKSVSSDTFQSTADRSVGESFQLEADREETPFAEVRPPPPPPAPAPAESGISQPPLALALLLLLLFDVGSFTQRDLYLCADPSSAPL</sequence>
<gene>
    <name evidence="2" type="ORF">ILYODFUR_001178</name>
</gene>
<evidence type="ECO:0000313" key="2">
    <source>
        <dbReference type="EMBL" id="MEQ2231505.1"/>
    </source>
</evidence>
<evidence type="ECO:0000313" key="3">
    <source>
        <dbReference type="Proteomes" id="UP001482620"/>
    </source>
</evidence>
<accession>A0ABV0TF37</accession>
<dbReference type="EMBL" id="JAHRIQ010034805">
    <property type="protein sequence ID" value="MEQ2231505.1"/>
    <property type="molecule type" value="Genomic_DNA"/>
</dbReference>
<keyword evidence="3" id="KW-1185">Reference proteome</keyword>
<feature type="compositionally biased region" description="Polar residues" evidence="1">
    <location>
        <begin position="73"/>
        <end position="86"/>
    </location>
</feature>
<name>A0ABV0TF37_9TELE</name>
<feature type="compositionally biased region" description="Basic and acidic residues" evidence="1">
    <location>
        <begin position="61"/>
        <end position="72"/>
    </location>
</feature>
<dbReference type="Proteomes" id="UP001482620">
    <property type="component" value="Unassembled WGS sequence"/>
</dbReference>
<organism evidence="2 3">
    <name type="scientific">Ilyodon furcidens</name>
    <name type="common">goldbreast splitfin</name>
    <dbReference type="NCBI Taxonomy" id="33524"/>
    <lineage>
        <taxon>Eukaryota</taxon>
        <taxon>Metazoa</taxon>
        <taxon>Chordata</taxon>
        <taxon>Craniata</taxon>
        <taxon>Vertebrata</taxon>
        <taxon>Euteleostomi</taxon>
        <taxon>Actinopterygii</taxon>
        <taxon>Neopterygii</taxon>
        <taxon>Teleostei</taxon>
        <taxon>Neoteleostei</taxon>
        <taxon>Acanthomorphata</taxon>
        <taxon>Ovalentaria</taxon>
        <taxon>Atherinomorphae</taxon>
        <taxon>Cyprinodontiformes</taxon>
        <taxon>Goodeidae</taxon>
        <taxon>Ilyodon</taxon>
    </lineage>
</organism>
<proteinExistence type="predicted"/>
<feature type="compositionally biased region" description="Pro residues" evidence="1">
    <location>
        <begin position="108"/>
        <end position="117"/>
    </location>
</feature>
<comment type="caution">
    <text evidence="2">The sequence shown here is derived from an EMBL/GenBank/DDBJ whole genome shotgun (WGS) entry which is preliminary data.</text>
</comment>
<evidence type="ECO:0000256" key="1">
    <source>
        <dbReference type="SAM" id="MobiDB-lite"/>
    </source>
</evidence>
<protein>
    <submittedName>
        <fullName evidence="2">Uncharacterized protein</fullName>
    </submittedName>
</protein>
<feature type="region of interest" description="Disordered" evidence="1">
    <location>
        <begin position="51"/>
        <end position="122"/>
    </location>
</feature>